<reference evidence="18 19" key="1">
    <citation type="submission" date="2018-05" db="EMBL/GenBank/DDBJ databases">
        <title>Reference genomes for bee gut microbiota database.</title>
        <authorList>
            <person name="Ellegaard K.M."/>
        </authorList>
    </citation>
    <scope>NUCLEOTIDE SEQUENCE [LARGE SCALE GENOMIC DNA]</scope>
    <source>
        <strain evidence="18 19">ESL0284</strain>
    </source>
</reference>
<dbReference type="PANTHER" id="PTHR10954">
    <property type="entry name" value="RIBONUCLEASE H2 SUBUNIT A"/>
    <property type="match status" value="1"/>
</dbReference>
<dbReference type="EC" id="3.1.26.4" evidence="6 14"/>
<dbReference type="InterPro" id="IPR024567">
    <property type="entry name" value="RNase_HII/HIII_dom"/>
</dbReference>
<evidence type="ECO:0000256" key="1">
    <source>
        <dbReference type="ARBA" id="ARBA00000077"/>
    </source>
</evidence>
<accession>A0A318MYJ7</accession>
<evidence type="ECO:0000256" key="4">
    <source>
        <dbReference type="ARBA" id="ARBA00004496"/>
    </source>
</evidence>
<dbReference type="GO" id="GO:0030145">
    <property type="term" value="F:manganese ion binding"/>
    <property type="evidence" value="ECO:0007669"/>
    <property type="project" value="UniProtKB-UniRule"/>
</dbReference>
<sequence length="211" mass="23329">MHHKVSIAGVDEVGMGCLAGPVVAAAVMFQENIPEDISELLDDSKKIKSALRQEIYAVLNQMPHVKIGVAAASVDEIFHLNIRKSASLAMQRAVSKLNILPDLVLVDGTIAPDFGCATQTIIKGDGFSYSIAAASIIAKVLRDKLMVGLARKWDRYGWEHNVGYPTVMHREALRKYGCSPHHRQGYITVRQFSFSMDVEQKEQVKGQGFYE</sequence>
<keyword evidence="10 14" id="KW-0479">Metal-binding</keyword>
<evidence type="ECO:0000256" key="8">
    <source>
        <dbReference type="ARBA" id="ARBA00022490"/>
    </source>
</evidence>
<comment type="catalytic activity">
    <reaction evidence="1 14 15 16">
        <text>Endonucleolytic cleavage to 5'-phosphomonoester.</text>
        <dbReference type="EC" id="3.1.26.4"/>
    </reaction>
</comment>
<feature type="binding site" evidence="14 15">
    <location>
        <position position="107"/>
    </location>
    <ligand>
        <name>a divalent metal cation</name>
        <dbReference type="ChEBI" id="CHEBI:60240"/>
    </ligand>
</feature>
<dbReference type="GO" id="GO:0032299">
    <property type="term" value="C:ribonuclease H2 complex"/>
    <property type="evidence" value="ECO:0007669"/>
    <property type="project" value="TreeGrafter"/>
</dbReference>
<feature type="binding site" evidence="14 15">
    <location>
        <position position="11"/>
    </location>
    <ligand>
        <name>a divalent metal cation</name>
        <dbReference type="ChEBI" id="CHEBI:60240"/>
    </ligand>
</feature>
<dbReference type="GO" id="GO:0003723">
    <property type="term" value="F:RNA binding"/>
    <property type="evidence" value="ECO:0007669"/>
    <property type="project" value="UniProtKB-UniRule"/>
</dbReference>
<dbReference type="SUPFAM" id="SSF53098">
    <property type="entry name" value="Ribonuclease H-like"/>
    <property type="match status" value="1"/>
</dbReference>
<dbReference type="RefSeq" id="WP_110438374.1">
    <property type="nucleotide sequence ID" value="NZ_CP046393.1"/>
</dbReference>
<dbReference type="NCBIfam" id="NF000595">
    <property type="entry name" value="PRK00015.1-3"/>
    <property type="match status" value="1"/>
</dbReference>
<gene>
    <name evidence="14" type="primary">rnhB</name>
    <name evidence="18" type="ORF">DK869_02350</name>
</gene>
<comment type="similarity">
    <text evidence="5 14 16">Belongs to the RNase HII family.</text>
</comment>
<dbReference type="GO" id="GO:0006298">
    <property type="term" value="P:mismatch repair"/>
    <property type="evidence" value="ECO:0007669"/>
    <property type="project" value="TreeGrafter"/>
</dbReference>
<evidence type="ECO:0000256" key="13">
    <source>
        <dbReference type="ARBA" id="ARBA00023211"/>
    </source>
</evidence>
<evidence type="ECO:0000256" key="2">
    <source>
        <dbReference type="ARBA" id="ARBA00001946"/>
    </source>
</evidence>
<dbReference type="PANTHER" id="PTHR10954:SF18">
    <property type="entry name" value="RIBONUCLEASE HII"/>
    <property type="match status" value="1"/>
</dbReference>
<evidence type="ECO:0000313" key="18">
    <source>
        <dbReference type="EMBL" id="PXZ01855.1"/>
    </source>
</evidence>
<feature type="domain" description="RNase H type-2" evidence="17">
    <location>
        <begin position="5"/>
        <end position="206"/>
    </location>
</feature>
<comment type="function">
    <text evidence="3 14 16">Endonuclease that specifically degrades the RNA of RNA-DNA hybrids.</text>
</comment>
<evidence type="ECO:0000256" key="9">
    <source>
        <dbReference type="ARBA" id="ARBA00022722"/>
    </source>
</evidence>
<dbReference type="EMBL" id="QGLT01000001">
    <property type="protein sequence ID" value="PXZ01855.1"/>
    <property type="molecule type" value="Genomic_DNA"/>
</dbReference>
<evidence type="ECO:0000256" key="14">
    <source>
        <dbReference type="HAMAP-Rule" id="MF_00052"/>
    </source>
</evidence>
<dbReference type="Proteomes" id="UP000247565">
    <property type="component" value="Unassembled WGS sequence"/>
</dbReference>
<keyword evidence="11 14" id="KW-0255">Endonuclease</keyword>
<protein>
    <recommendedName>
        <fullName evidence="7 14">Ribonuclease HII</fullName>
        <shortName evidence="14">RNase HII</shortName>
        <ecNumber evidence="6 14">3.1.26.4</ecNumber>
    </recommendedName>
</protein>
<dbReference type="InterPro" id="IPR012337">
    <property type="entry name" value="RNaseH-like_sf"/>
</dbReference>
<evidence type="ECO:0000256" key="10">
    <source>
        <dbReference type="ARBA" id="ARBA00022723"/>
    </source>
</evidence>
<dbReference type="HAMAP" id="MF_00052_B">
    <property type="entry name" value="RNase_HII_B"/>
    <property type="match status" value="1"/>
</dbReference>
<organism evidence="18 19">
    <name type="scientific">Commensalibacter melissae</name>
    <dbReference type="NCBI Taxonomy" id="2070537"/>
    <lineage>
        <taxon>Bacteria</taxon>
        <taxon>Pseudomonadati</taxon>
        <taxon>Pseudomonadota</taxon>
        <taxon>Alphaproteobacteria</taxon>
        <taxon>Acetobacterales</taxon>
        <taxon>Acetobacteraceae</taxon>
    </lineage>
</organism>
<feature type="binding site" evidence="14 15">
    <location>
        <position position="12"/>
    </location>
    <ligand>
        <name>a divalent metal cation</name>
        <dbReference type="ChEBI" id="CHEBI:60240"/>
    </ligand>
</feature>
<evidence type="ECO:0000256" key="7">
    <source>
        <dbReference type="ARBA" id="ARBA00019179"/>
    </source>
</evidence>
<proteinExistence type="inferred from homology"/>
<evidence type="ECO:0000256" key="5">
    <source>
        <dbReference type="ARBA" id="ARBA00007383"/>
    </source>
</evidence>
<keyword evidence="9 14" id="KW-0540">Nuclease</keyword>
<keyword evidence="8 14" id="KW-0963">Cytoplasm</keyword>
<keyword evidence="19" id="KW-1185">Reference proteome</keyword>
<evidence type="ECO:0000256" key="15">
    <source>
        <dbReference type="PROSITE-ProRule" id="PRU01319"/>
    </source>
</evidence>
<dbReference type="Gene3D" id="3.30.420.10">
    <property type="entry name" value="Ribonuclease H-like superfamily/Ribonuclease H"/>
    <property type="match status" value="1"/>
</dbReference>
<dbReference type="AlphaFoldDB" id="A0A318MYJ7"/>
<dbReference type="GO" id="GO:0005737">
    <property type="term" value="C:cytoplasm"/>
    <property type="evidence" value="ECO:0007669"/>
    <property type="project" value="UniProtKB-SubCell"/>
</dbReference>
<evidence type="ECO:0000259" key="17">
    <source>
        <dbReference type="PROSITE" id="PS51975"/>
    </source>
</evidence>
<dbReference type="OrthoDB" id="9803420at2"/>
<evidence type="ECO:0000256" key="16">
    <source>
        <dbReference type="RuleBase" id="RU003515"/>
    </source>
</evidence>
<evidence type="ECO:0000256" key="6">
    <source>
        <dbReference type="ARBA" id="ARBA00012180"/>
    </source>
</evidence>
<dbReference type="InterPro" id="IPR001352">
    <property type="entry name" value="RNase_HII/HIII"/>
</dbReference>
<comment type="caution">
    <text evidence="18">The sequence shown here is derived from an EMBL/GenBank/DDBJ whole genome shotgun (WGS) entry which is preliminary data.</text>
</comment>
<dbReference type="InterPro" id="IPR022898">
    <property type="entry name" value="RNase_HII"/>
</dbReference>
<dbReference type="PROSITE" id="PS51975">
    <property type="entry name" value="RNASE_H_2"/>
    <property type="match status" value="1"/>
</dbReference>
<dbReference type="InterPro" id="IPR036397">
    <property type="entry name" value="RNaseH_sf"/>
</dbReference>
<name>A0A318MYJ7_9PROT</name>
<dbReference type="GO" id="GO:0004523">
    <property type="term" value="F:RNA-DNA hybrid ribonuclease activity"/>
    <property type="evidence" value="ECO:0007669"/>
    <property type="project" value="UniProtKB-UniRule"/>
</dbReference>
<keyword evidence="13 14" id="KW-0464">Manganese</keyword>
<evidence type="ECO:0000256" key="11">
    <source>
        <dbReference type="ARBA" id="ARBA00022759"/>
    </source>
</evidence>
<dbReference type="Pfam" id="PF01351">
    <property type="entry name" value="RNase_HII"/>
    <property type="match status" value="1"/>
</dbReference>
<keyword evidence="12 14" id="KW-0378">Hydrolase</keyword>
<dbReference type="GO" id="GO:0043137">
    <property type="term" value="P:DNA replication, removal of RNA primer"/>
    <property type="evidence" value="ECO:0007669"/>
    <property type="project" value="TreeGrafter"/>
</dbReference>
<comment type="cofactor">
    <cofactor evidence="14 15">
        <name>Mn(2+)</name>
        <dbReference type="ChEBI" id="CHEBI:29035"/>
    </cofactor>
    <cofactor evidence="14 15">
        <name>Mg(2+)</name>
        <dbReference type="ChEBI" id="CHEBI:18420"/>
    </cofactor>
    <text evidence="14 15">Manganese or magnesium. Binds 1 divalent metal ion per monomer in the absence of substrate. May bind a second metal ion after substrate binding.</text>
</comment>
<comment type="cofactor">
    <cofactor evidence="2">
        <name>Mg(2+)</name>
        <dbReference type="ChEBI" id="CHEBI:18420"/>
    </cofactor>
</comment>
<evidence type="ECO:0000256" key="3">
    <source>
        <dbReference type="ARBA" id="ARBA00004065"/>
    </source>
</evidence>
<evidence type="ECO:0000313" key="19">
    <source>
        <dbReference type="Proteomes" id="UP000247565"/>
    </source>
</evidence>
<dbReference type="CDD" id="cd07182">
    <property type="entry name" value="RNase_HII_bacteria_HII_like"/>
    <property type="match status" value="1"/>
</dbReference>
<comment type="subcellular location">
    <subcellularLocation>
        <location evidence="4 14">Cytoplasm</location>
    </subcellularLocation>
</comment>
<evidence type="ECO:0000256" key="12">
    <source>
        <dbReference type="ARBA" id="ARBA00022801"/>
    </source>
</evidence>